<reference evidence="2" key="1">
    <citation type="submission" date="2022-12" db="EMBL/GenBank/DDBJ databases">
        <title>New Phytohabitans aurantiacus sp. RD004123 nov., an actinomycete isolated from soil.</title>
        <authorList>
            <person name="Triningsih D.W."/>
            <person name="Harunari E."/>
            <person name="Igarashi Y."/>
        </authorList>
    </citation>
    <scope>NUCLEOTIDE SEQUENCE</scope>
    <source>
        <strain evidence="2">RD004123</strain>
    </source>
</reference>
<protein>
    <recommendedName>
        <fullName evidence="4">4Fe-4S Wbl-type domain-containing protein</fullName>
    </recommendedName>
</protein>
<accession>A0ABQ5QN85</accession>
<keyword evidence="3" id="KW-1185">Reference proteome</keyword>
<evidence type="ECO:0008006" key="4">
    <source>
        <dbReference type="Google" id="ProtNLM"/>
    </source>
</evidence>
<comment type="caution">
    <text evidence="2">The sequence shown here is derived from an EMBL/GenBank/DDBJ whole genome shotgun (WGS) entry which is preliminary data.</text>
</comment>
<evidence type="ECO:0000313" key="3">
    <source>
        <dbReference type="Proteomes" id="UP001144280"/>
    </source>
</evidence>
<feature type="region of interest" description="Disordered" evidence="1">
    <location>
        <begin position="1"/>
        <end position="23"/>
    </location>
</feature>
<gene>
    <name evidence="2" type="ORF">Pa4123_06940</name>
</gene>
<proteinExistence type="predicted"/>
<organism evidence="2 3">
    <name type="scientific">Phytohabitans aurantiacus</name>
    <dbReference type="NCBI Taxonomy" id="3016789"/>
    <lineage>
        <taxon>Bacteria</taxon>
        <taxon>Bacillati</taxon>
        <taxon>Actinomycetota</taxon>
        <taxon>Actinomycetes</taxon>
        <taxon>Micromonosporales</taxon>
        <taxon>Micromonosporaceae</taxon>
    </lineage>
</organism>
<evidence type="ECO:0000256" key="1">
    <source>
        <dbReference type="SAM" id="MobiDB-lite"/>
    </source>
</evidence>
<sequence>MPVAPAASPFAATQPVRRPGTAADLARATKNPTLEQTSAPCSVCDGPIDPARFRQVWISLRVATDVLPLLVNACSTACVEALPEPADGYVANPHQGGPAVQQPEPRW</sequence>
<dbReference type="EMBL" id="BSDI01000002">
    <property type="protein sequence ID" value="GLH95422.1"/>
    <property type="molecule type" value="Genomic_DNA"/>
</dbReference>
<name>A0ABQ5QN85_9ACTN</name>
<dbReference type="RefSeq" id="WP_281892428.1">
    <property type="nucleotide sequence ID" value="NZ_BSDI01000002.1"/>
</dbReference>
<dbReference type="Proteomes" id="UP001144280">
    <property type="component" value="Unassembled WGS sequence"/>
</dbReference>
<evidence type="ECO:0000313" key="2">
    <source>
        <dbReference type="EMBL" id="GLH95422.1"/>
    </source>
</evidence>